<accession>A0A4C1WRB3</accession>
<protein>
    <submittedName>
        <fullName evidence="1">Uncharacterized protein</fullName>
    </submittedName>
</protein>
<evidence type="ECO:0000313" key="2">
    <source>
        <dbReference type="Proteomes" id="UP000299102"/>
    </source>
</evidence>
<gene>
    <name evidence="1" type="ORF">EVAR_85339_1</name>
</gene>
<proteinExistence type="predicted"/>
<dbReference type="AlphaFoldDB" id="A0A4C1WRB3"/>
<evidence type="ECO:0000313" key="1">
    <source>
        <dbReference type="EMBL" id="GBP54036.1"/>
    </source>
</evidence>
<organism evidence="1 2">
    <name type="scientific">Eumeta variegata</name>
    <name type="common">Bagworm moth</name>
    <name type="synonym">Eumeta japonica</name>
    <dbReference type="NCBI Taxonomy" id="151549"/>
    <lineage>
        <taxon>Eukaryota</taxon>
        <taxon>Metazoa</taxon>
        <taxon>Ecdysozoa</taxon>
        <taxon>Arthropoda</taxon>
        <taxon>Hexapoda</taxon>
        <taxon>Insecta</taxon>
        <taxon>Pterygota</taxon>
        <taxon>Neoptera</taxon>
        <taxon>Endopterygota</taxon>
        <taxon>Lepidoptera</taxon>
        <taxon>Glossata</taxon>
        <taxon>Ditrysia</taxon>
        <taxon>Tineoidea</taxon>
        <taxon>Psychidae</taxon>
        <taxon>Oiketicinae</taxon>
        <taxon>Eumeta</taxon>
    </lineage>
</organism>
<dbReference type="Proteomes" id="UP000299102">
    <property type="component" value="Unassembled WGS sequence"/>
</dbReference>
<dbReference type="EMBL" id="BGZK01000638">
    <property type="protein sequence ID" value="GBP54036.1"/>
    <property type="molecule type" value="Genomic_DNA"/>
</dbReference>
<name>A0A4C1WRB3_EUMVA</name>
<keyword evidence="2" id="KW-1185">Reference proteome</keyword>
<comment type="caution">
    <text evidence="1">The sequence shown here is derived from an EMBL/GenBank/DDBJ whole genome shotgun (WGS) entry which is preliminary data.</text>
</comment>
<sequence>MRRGRRRDAPVLKAAAALICDYVRSSSASRKPIWYIGRIELPAARGGPVRAAPARMPPAPSTTNTLSINYFMNGTVRAATVRRCAAAFLEVMKAASSAGEYRRR</sequence>
<reference evidence="1 2" key="1">
    <citation type="journal article" date="2019" name="Commun. Biol.">
        <title>The bagworm genome reveals a unique fibroin gene that provides high tensile strength.</title>
        <authorList>
            <person name="Kono N."/>
            <person name="Nakamura H."/>
            <person name="Ohtoshi R."/>
            <person name="Tomita M."/>
            <person name="Numata K."/>
            <person name="Arakawa K."/>
        </authorList>
    </citation>
    <scope>NUCLEOTIDE SEQUENCE [LARGE SCALE GENOMIC DNA]</scope>
</reference>